<dbReference type="EMBL" id="MJBI02000002">
    <property type="protein sequence ID" value="RAI81269.1"/>
    <property type="molecule type" value="Genomic_DNA"/>
</dbReference>
<dbReference type="AlphaFoldDB" id="A0A395GB22"/>
<gene>
    <name evidence="1" type="ORF">BFS35_006795</name>
</gene>
<name>A0A395GB22_9STAP</name>
<dbReference type="Proteomes" id="UP000229523">
    <property type="component" value="Unassembled WGS sequence"/>
</dbReference>
<evidence type="ECO:0000313" key="2">
    <source>
        <dbReference type="Proteomes" id="UP000229523"/>
    </source>
</evidence>
<proteinExistence type="predicted"/>
<comment type="caution">
    <text evidence="1">The sequence shown here is derived from an EMBL/GenBank/DDBJ whole genome shotgun (WGS) entry which is preliminary data.</text>
</comment>
<dbReference type="RefSeq" id="WP_099579072.1">
    <property type="nucleotide sequence ID" value="NZ_MJBI02000002.1"/>
</dbReference>
<evidence type="ECO:0000313" key="1">
    <source>
        <dbReference type="EMBL" id="RAI81269.1"/>
    </source>
</evidence>
<organism evidence="1 2">
    <name type="scientific">Macrococcoides goetzii</name>
    <dbReference type="NCBI Taxonomy" id="1891097"/>
    <lineage>
        <taxon>Bacteria</taxon>
        <taxon>Bacillati</taxon>
        <taxon>Bacillota</taxon>
        <taxon>Bacilli</taxon>
        <taxon>Bacillales</taxon>
        <taxon>Staphylococcaceae</taxon>
        <taxon>Macrococcoides</taxon>
    </lineage>
</organism>
<sequence>MRNIQQIAKDVLEASEIQSVATDGNNPNDFDKAQYLQEVLLSAGEDLEAISQQQREADATPDYKPNIKAILYDVHQLLEDLKVSEHFKDDIPNQVFKDLSFKNYNRLYDIKLGIETWLAMHDLTDLDERGYL</sequence>
<reference evidence="1 2" key="1">
    <citation type="journal article" date="2018" name="Front. Microbiol.">
        <title>Description and Comparative Genomics of Macrococcus caseolyticus subsp. hominis subsp. nov., Macrococcus goetzii sp. nov., Macrococcus epidermidis sp. nov., and Macrococcus bohemicus sp. nov., Novel Macrococci From Human Clinical Material With Virulence Potential and Suspected Uptake of Foreign DNA by Natural Transformation.</title>
        <authorList>
            <person name="Maslanova I."/>
            <person name="Wertheimer Z."/>
            <person name="Sedlacek I."/>
            <person name="Svec P."/>
            <person name="Indrakova A."/>
            <person name="Kovarovic V."/>
            <person name="Schumann P."/>
            <person name="Sproer C."/>
            <person name="Kralova S."/>
            <person name="Sedo O."/>
            <person name="Kristofova L."/>
            <person name="Vrbovska V."/>
            <person name="Fuzik T."/>
            <person name="Petras P."/>
            <person name="Zdrahal Z."/>
            <person name="Ruzickova V."/>
            <person name="Doskar J."/>
            <person name="Pantucek R."/>
        </authorList>
    </citation>
    <scope>NUCLEOTIDE SEQUENCE [LARGE SCALE GENOMIC DNA]</scope>
    <source>
        <strain evidence="1 2">CCM 4927</strain>
    </source>
</reference>
<accession>A0A395GB22</accession>
<protein>
    <submittedName>
        <fullName evidence="1">Uncharacterized protein</fullName>
    </submittedName>
</protein>
<keyword evidence="2" id="KW-1185">Reference proteome</keyword>